<dbReference type="InterPro" id="IPR029058">
    <property type="entry name" value="AB_hydrolase_fold"/>
</dbReference>
<protein>
    <submittedName>
        <fullName evidence="3">DUF3089 domain-containing protein</fullName>
    </submittedName>
</protein>
<dbReference type="Pfam" id="PF11288">
    <property type="entry name" value="DUF3089"/>
    <property type="match status" value="1"/>
</dbReference>
<dbReference type="InterPro" id="IPR021440">
    <property type="entry name" value="DUF3089"/>
</dbReference>
<dbReference type="Proteomes" id="UP001500665">
    <property type="component" value="Unassembled WGS sequence"/>
</dbReference>
<evidence type="ECO:0000313" key="3">
    <source>
        <dbReference type="EMBL" id="GAA0969867.1"/>
    </source>
</evidence>
<evidence type="ECO:0000256" key="2">
    <source>
        <dbReference type="SAM" id="SignalP"/>
    </source>
</evidence>
<dbReference type="SUPFAM" id="SSF53474">
    <property type="entry name" value="alpha/beta-Hydrolases"/>
    <property type="match status" value="1"/>
</dbReference>
<gene>
    <name evidence="3" type="ORF">GCM10009550_77010</name>
</gene>
<name>A0ABP4CHV6_9ACTN</name>
<organism evidence="3 4">
    <name type="scientific">Actinocorallia libanotica</name>
    <dbReference type="NCBI Taxonomy" id="46162"/>
    <lineage>
        <taxon>Bacteria</taxon>
        <taxon>Bacillati</taxon>
        <taxon>Actinomycetota</taxon>
        <taxon>Actinomycetes</taxon>
        <taxon>Streptosporangiales</taxon>
        <taxon>Thermomonosporaceae</taxon>
        <taxon>Actinocorallia</taxon>
    </lineage>
</organism>
<dbReference type="EMBL" id="BAAAHH010000069">
    <property type="protein sequence ID" value="GAA0969867.1"/>
    <property type="molecule type" value="Genomic_DNA"/>
</dbReference>
<feature type="chain" id="PRO_5047279069" evidence="2">
    <location>
        <begin position="31"/>
        <end position="382"/>
    </location>
</feature>
<evidence type="ECO:0000256" key="1">
    <source>
        <dbReference type="SAM" id="MobiDB-lite"/>
    </source>
</evidence>
<dbReference type="InterPro" id="IPR006311">
    <property type="entry name" value="TAT_signal"/>
</dbReference>
<sequence>MGQGVSRRVLAALAAAAVGAALLTAGGAAADDGVRWLCRPGLADDPCRGGLATTDVANGGTVAGAPAGDKKIDCFYVYPTVSQELTPNASLKTTPQLVGIAEHQAARFSDVCDVYAPVYRQRTLTALLAGGLYSDAQRAAFTRIAYSDVLQAWKTYLSVHNKGRGVVLIGHSQGTGMLRRLMREEVDPDPSARAKLVSAILLGGNVVVRKGSDRGGDFQNIPLCRAENQTGCVLAWAAFGKTPPDNARFGRAPESSTDGSPAGPDYEAACTNPTSLGVDRPGTASTVLRSEPLVGLLGIAAKITYGGAPPSAATPWLIPADRYTVQCVHANGAHVLQVTPQGDARTLRASPTPDWGLHLLDVNIALGDLIRIVAAETAAYTS</sequence>
<accession>A0ABP4CHV6</accession>
<evidence type="ECO:0000313" key="4">
    <source>
        <dbReference type="Proteomes" id="UP001500665"/>
    </source>
</evidence>
<feature type="signal peptide" evidence="2">
    <location>
        <begin position="1"/>
        <end position="30"/>
    </location>
</feature>
<proteinExistence type="predicted"/>
<keyword evidence="4" id="KW-1185">Reference proteome</keyword>
<keyword evidence="2" id="KW-0732">Signal</keyword>
<feature type="region of interest" description="Disordered" evidence="1">
    <location>
        <begin position="245"/>
        <end position="265"/>
    </location>
</feature>
<dbReference type="PROSITE" id="PS51318">
    <property type="entry name" value="TAT"/>
    <property type="match status" value="1"/>
</dbReference>
<comment type="caution">
    <text evidence="3">The sequence shown here is derived from an EMBL/GenBank/DDBJ whole genome shotgun (WGS) entry which is preliminary data.</text>
</comment>
<reference evidence="4" key="1">
    <citation type="journal article" date="2019" name="Int. J. Syst. Evol. Microbiol.">
        <title>The Global Catalogue of Microorganisms (GCM) 10K type strain sequencing project: providing services to taxonomists for standard genome sequencing and annotation.</title>
        <authorList>
            <consortium name="The Broad Institute Genomics Platform"/>
            <consortium name="The Broad Institute Genome Sequencing Center for Infectious Disease"/>
            <person name="Wu L."/>
            <person name="Ma J."/>
        </authorList>
    </citation>
    <scope>NUCLEOTIDE SEQUENCE [LARGE SCALE GENOMIC DNA]</scope>
    <source>
        <strain evidence="4">JCM 10696</strain>
    </source>
</reference>